<dbReference type="GO" id="GO:0004103">
    <property type="term" value="F:choline kinase activity"/>
    <property type="evidence" value="ECO:0007669"/>
    <property type="project" value="TreeGrafter"/>
</dbReference>
<protein>
    <recommendedName>
        <fullName evidence="3">Aminoglycoside phosphotransferase domain-containing protein</fullName>
    </recommendedName>
</protein>
<dbReference type="GO" id="GO:0005737">
    <property type="term" value="C:cytoplasm"/>
    <property type="evidence" value="ECO:0007669"/>
    <property type="project" value="TreeGrafter"/>
</dbReference>
<reference evidence="2" key="1">
    <citation type="journal article" date="2008" name="BMC Genomics">
        <title>A conifer genomics resource of 200,000 spruce (Picea spp.) ESTs and 6,464 high-quality, sequence-finished full-length cDNAs for Sitka spruce (Picea sitchensis).</title>
        <authorList>
            <person name="Ralph S.G."/>
            <person name="Chun H.J."/>
            <person name="Kolosova N."/>
            <person name="Cooper D."/>
            <person name="Oddy C."/>
            <person name="Ritland C.E."/>
            <person name="Kirkpatrick R."/>
            <person name="Moore R."/>
            <person name="Barber S."/>
            <person name="Holt R.A."/>
            <person name="Jones S.J."/>
            <person name="Marra M.A."/>
            <person name="Douglas C.J."/>
            <person name="Ritland K."/>
            <person name="Bohlmann J."/>
        </authorList>
    </citation>
    <scope>NUCLEOTIDE SEQUENCE</scope>
    <source>
        <tissue evidence="2">Green portion of the leader tissue</tissue>
    </source>
</reference>
<dbReference type="AlphaFoldDB" id="A9P006"/>
<name>A9P006_PICSI</name>
<dbReference type="SUPFAM" id="SSF56112">
    <property type="entry name" value="Protein kinase-like (PK-like)"/>
    <property type="match status" value="1"/>
</dbReference>
<evidence type="ECO:0000313" key="2">
    <source>
        <dbReference type="EMBL" id="ABK26217.1"/>
    </source>
</evidence>
<comment type="similarity">
    <text evidence="1">Belongs to the choline/ethanolamine kinase family.</text>
</comment>
<dbReference type="GO" id="GO:0004305">
    <property type="term" value="F:ethanolamine kinase activity"/>
    <property type="evidence" value="ECO:0007669"/>
    <property type="project" value="TreeGrafter"/>
</dbReference>
<accession>A9P006</accession>
<dbReference type="PANTHER" id="PTHR22603">
    <property type="entry name" value="CHOLINE/ETHANOALAMINE KINASE"/>
    <property type="match status" value="1"/>
</dbReference>
<proteinExistence type="evidence at transcript level"/>
<dbReference type="PANTHER" id="PTHR22603:SF93">
    <property type="entry name" value="RE24176P"/>
    <property type="match status" value="1"/>
</dbReference>
<dbReference type="EMBL" id="EF086961">
    <property type="protein sequence ID" value="ABK26217.1"/>
    <property type="molecule type" value="mRNA"/>
</dbReference>
<dbReference type="Pfam" id="PF01633">
    <property type="entry name" value="Choline_kinase"/>
    <property type="match status" value="1"/>
</dbReference>
<evidence type="ECO:0008006" key="3">
    <source>
        <dbReference type="Google" id="ProtNLM"/>
    </source>
</evidence>
<dbReference type="GO" id="GO:0006646">
    <property type="term" value="P:phosphatidylethanolamine biosynthetic process"/>
    <property type="evidence" value="ECO:0007669"/>
    <property type="project" value="TreeGrafter"/>
</dbReference>
<dbReference type="Gene3D" id="3.90.1200.10">
    <property type="match status" value="1"/>
</dbReference>
<evidence type="ECO:0000256" key="1">
    <source>
        <dbReference type="ARBA" id="ARBA00038211"/>
    </source>
</evidence>
<dbReference type="InterPro" id="IPR011009">
    <property type="entry name" value="Kinase-like_dom_sf"/>
</dbReference>
<organism evidence="2">
    <name type="scientific">Picea sitchensis</name>
    <name type="common">Sitka spruce</name>
    <name type="synonym">Pinus sitchensis</name>
    <dbReference type="NCBI Taxonomy" id="3332"/>
    <lineage>
        <taxon>Eukaryota</taxon>
        <taxon>Viridiplantae</taxon>
        <taxon>Streptophyta</taxon>
        <taxon>Embryophyta</taxon>
        <taxon>Tracheophyta</taxon>
        <taxon>Spermatophyta</taxon>
        <taxon>Pinopsida</taxon>
        <taxon>Pinidae</taxon>
        <taxon>Conifers I</taxon>
        <taxon>Pinales</taxon>
        <taxon>Pinaceae</taxon>
        <taxon>Picea</taxon>
    </lineage>
</organism>
<sequence>MLWMRLREWVKTALALCPKNVAAEFQLDCMEEDINFLEKMLWRNDQKVGFCHNDLQYGNVMMNDEDQTLTLIDYDCSTYNPVAYDIANHFCEMAGDYHSDTPHILDFNKYPDFEKRHKFVKEYLKPSRKAGGMMSEKEVEQILKDIEKYTVASHIHWALWGIIAGRVNTIEFDYTEYARQRFQQYNLLKHSILNVQ</sequence>